<proteinExistence type="predicted"/>
<reference evidence="3 4" key="1">
    <citation type="journal article" date="2011" name="J. Bacteriol.">
        <title>Complete genome sequence of the type strain Cupriavidus necator N-1.</title>
        <authorList>
            <person name="Poehlein A."/>
            <person name="Kusian B."/>
            <person name="Friedrich B."/>
            <person name="Daniel R."/>
            <person name="Bowien B."/>
        </authorList>
    </citation>
    <scope>NUCLEOTIDE SEQUENCE [LARGE SCALE GENOMIC DNA]</scope>
    <source>
        <strain evidence="4">ATCC 43291 / DSM 13513 / CCUG 52238 / LMG 8453 / N-1</strain>
    </source>
</reference>
<evidence type="ECO:0000313" key="4">
    <source>
        <dbReference type="Proteomes" id="UP000006798"/>
    </source>
</evidence>
<evidence type="ECO:0000313" key="3">
    <source>
        <dbReference type="EMBL" id="AEI76711.1"/>
    </source>
</evidence>
<dbReference type="Proteomes" id="UP000006798">
    <property type="component" value="Chromosome 1"/>
</dbReference>
<feature type="chain" id="PRO_5003398306" description="DUF2570 domain-containing protein" evidence="2">
    <location>
        <begin position="31"/>
        <end position="138"/>
    </location>
</feature>
<feature type="signal peptide" evidence="2">
    <location>
        <begin position="1"/>
        <end position="30"/>
    </location>
</feature>
<sequence>MTHLTKAAIVLGMLLALAAGGAAWRASVHAAGFRAGQAALKDAIDKRNKEIARLNKQVVAKDQDVLVAKQEDRERIVTIYRTIRESVEPEIVEKTVFRDCRVGPGVLRSLVAAAEGGMPADPQKPADDSASKAAGAHR</sequence>
<feature type="region of interest" description="Disordered" evidence="1">
    <location>
        <begin position="116"/>
        <end position="138"/>
    </location>
</feature>
<dbReference type="HOGENOM" id="CLU_1851813_0_0_4"/>
<organism evidence="3 4">
    <name type="scientific">Cupriavidus necator (strain ATCC 43291 / DSM 13513 / CCUG 52238 / LMG 8453 / N-1)</name>
    <name type="common">Ralstonia eutropha</name>
    <dbReference type="NCBI Taxonomy" id="1042878"/>
    <lineage>
        <taxon>Bacteria</taxon>
        <taxon>Pseudomonadati</taxon>
        <taxon>Pseudomonadota</taxon>
        <taxon>Betaproteobacteria</taxon>
        <taxon>Burkholderiales</taxon>
        <taxon>Burkholderiaceae</taxon>
        <taxon>Cupriavidus</taxon>
    </lineage>
</organism>
<name>G0ES93_CUPNN</name>
<protein>
    <recommendedName>
        <fullName evidence="5">DUF2570 domain-containing protein</fullName>
    </recommendedName>
</protein>
<evidence type="ECO:0008006" key="5">
    <source>
        <dbReference type="Google" id="ProtNLM"/>
    </source>
</evidence>
<dbReference type="AlphaFoldDB" id="G0ES93"/>
<keyword evidence="2" id="KW-0732">Signal</keyword>
<evidence type="ECO:0000256" key="1">
    <source>
        <dbReference type="SAM" id="MobiDB-lite"/>
    </source>
</evidence>
<dbReference type="EMBL" id="CP002877">
    <property type="protein sequence ID" value="AEI76711.1"/>
    <property type="molecule type" value="Genomic_DNA"/>
</dbReference>
<dbReference type="KEGG" id="cnc:CNE_1c13620"/>
<evidence type="ECO:0000256" key="2">
    <source>
        <dbReference type="SAM" id="SignalP"/>
    </source>
</evidence>
<gene>
    <name evidence="3" type="ordered locus">CNE_1c13620</name>
</gene>
<accession>G0ES93</accession>
<dbReference type="RefSeq" id="WP_013956355.1">
    <property type="nucleotide sequence ID" value="NC_015726.1"/>
</dbReference>
<dbReference type="GeneID" id="34309924"/>